<feature type="signal peptide" evidence="1">
    <location>
        <begin position="1"/>
        <end position="23"/>
    </location>
</feature>
<sequence>MAIRLTVTSLVVAAFVSSYSSFASENTEQSKDHAPEISAAGAKLTYTEIPYLENAFIDASPANRQDGIRVGKLGADGSNKKMIVQFAKEIAAYKHGTFDSLLIAHKGKLVFESYYGKGRVNLPHYQASATKTYSGLALGRAIQLGYLSIDDLDKPFIDFLKQLDKSKLVKGADKITLRHALTMTSGIRVSDEQKTKIYKLPNQLKGQGEIQTILENSAPITKQSQTFKYGYGPALVMQVVEAVVPGSAESFIKNELLSKMGITNYKWRTNGSTGLPEAGWRSSITSRDMIKFGILAMDKGKWQGEQLIPAEFITDGTSRLLFTGDDDVHWGGKDISKQGYGYFWWGVDMKVGDKSYLGMSAQGGNGQIIMIVDELDLLIVHTAHDNKPQYKQIIAERLLPAFI</sequence>
<reference evidence="3 4" key="1">
    <citation type="submission" date="2023-05" db="EMBL/GenBank/DDBJ databases">
        <title>Pseudoalteromonas ardens sp. nov., Pseudoalteromonas obscura sp. nov., and Pseudoalteromonas umbrosa sp. nov., isolated from the coral Montipora capitata.</title>
        <authorList>
            <person name="Thomas E.M."/>
            <person name="Smith E.M."/>
            <person name="Papke E."/>
            <person name="Shlafstein M.D."/>
            <person name="Oline D.K."/>
            <person name="Videau P."/>
            <person name="Saw J.H."/>
            <person name="Strangman W.K."/>
            <person name="Ushijima B."/>
        </authorList>
    </citation>
    <scope>NUCLEOTIDE SEQUENCE [LARGE SCALE GENOMIC DNA]</scope>
    <source>
        <strain evidence="3 4">P94</strain>
    </source>
</reference>
<dbReference type="InterPro" id="IPR012338">
    <property type="entry name" value="Beta-lactam/transpept-like"/>
</dbReference>
<feature type="chain" id="PRO_5045408307" evidence="1">
    <location>
        <begin position="24"/>
        <end position="403"/>
    </location>
</feature>
<evidence type="ECO:0000313" key="3">
    <source>
        <dbReference type="EMBL" id="MDK2593576.1"/>
    </source>
</evidence>
<evidence type="ECO:0000256" key="1">
    <source>
        <dbReference type="SAM" id="SignalP"/>
    </source>
</evidence>
<gene>
    <name evidence="3" type="ORF">QNM18_00665</name>
</gene>
<dbReference type="Proteomes" id="UP001231915">
    <property type="component" value="Unassembled WGS sequence"/>
</dbReference>
<dbReference type="InterPro" id="IPR050789">
    <property type="entry name" value="Diverse_Enzym_Activities"/>
</dbReference>
<dbReference type="InterPro" id="IPR001466">
    <property type="entry name" value="Beta-lactam-related"/>
</dbReference>
<protein>
    <submittedName>
        <fullName evidence="3">Serine hydrolase</fullName>
        <ecNumber evidence="3">3.-.-.-</ecNumber>
    </submittedName>
</protein>
<evidence type="ECO:0000259" key="2">
    <source>
        <dbReference type="Pfam" id="PF00144"/>
    </source>
</evidence>
<dbReference type="RefSeq" id="WP_284136014.1">
    <property type="nucleotide sequence ID" value="NZ_JASJUT010000001.1"/>
</dbReference>
<dbReference type="GO" id="GO:0016787">
    <property type="term" value="F:hydrolase activity"/>
    <property type="evidence" value="ECO:0007669"/>
    <property type="project" value="UniProtKB-KW"/>
</dbReference>
<dbReference type="EMBL" id="JASJUT010000001">
    <property type="protein sequence ID" value="MDK2593576.1"/>
    <property type="molecule type" value="Genomic_DNA"/>
</dbReference>
<dbReference type="EC" id="3.-.-.-" evidence="3"/>
<feature type="domain" description="Beta-lactamase-related" evidence="2">
    <location>
        <begin position="100"/>
        <end position="392"/>
    </location>
</feature>
<dbReference type="PANTHER" id="PTHR43283">
    <property type="entry name" value="BETA-LACTAMASE-RELATED"/>
    <property type="match status" value="1"/>
</dbReference>
<keyword evidence="1" id="KW-0732">Signal</keyword>
<organism evidence="3 4">
    <name type="scientific">Pseudoalteromonas obscura</name>
    <dbReference type="NCBI Taxonomy" id="3048491"/>
    <lineage>
        <taxon>Bacteria</taxon>
        <taxon>Pseudomonadati</taxon>
        <taxon>Pseudomonadota</taxon>
        <taxon>Gammaproteobacteria</taxon>
        <taxon>Alteromonadales</taxon>
        <taxon>Pseudoalteromonadaceae</taxon>
        <taxon>Pseudoalteromonas</taxon>
    </lineage>
</organism>
<comment type="caution">
    <text evidence="3">The sequence shown here is derived from an EMBL/GenBank/DDBJ whole genome shotgun (WGS) entry which is preliminary data.</text>
</comment>
<dbReference type="SUPFAM" id="SSF56601">
    <property type="entry name" value="beta-lactamase/transpeptidase-like"/>
    <property type="match status" value="1"/>
</dbReference>
<accession>A0ABT7EE70</accession>
<proteinExistence type="predicted"/>
<dbReference type="Pfam" id="PF00144">
    <property type="entry name" value="Beta-lactamase"/>
    <property type="match status" value="1"/>
</dbReference>
<name>A0ABT7EE70_9GAMM</name>
<keyword evidence="3" id="KW-0378">Hydrolase</keyword>
<dbReference type="Gene3D" id="3.40.710.10">
    <property type="entry name" value="DD-peptidase/beta-lactamase superfamily"/>
    <property type="match status" value="1"/>
</dbReference>
<keyword evidence="4" id="KW-1185">Reference proteome</keyword>
<dbReference type="PANTHER" id="PTHR43283:SF7">
    <property type="entry name" value="BETA-LACTAMASE-RELATED DOMAIN-CONTAINING PROTEIN"/>
    <property type="match status" value="1"/>
</dbReference>
<evidence type="ECO:0000313" key="4">
    <source>
        <dbReference type="Proteomes" id="UP001231915"/>
    </source>
</evidence>